<dbReference type="Gene3D" id="1.20.1260.10">
    <property type="match status" value="1"/>
</dbReference>
<dbReference type="Proteomes" id="UP000004793">
    <property type="component" value="Chromosome"/>
</dbReference>
<evidence type="ECO:0000313" key="3">
    <source>
        <dbReference type="Proteomes" id="UP000004793"/>
    </source>
</evidence>
<feature type="domain" description="DUF2202" evidence="1">
    <location>
        <begin position="3"/>
        <end position="45"/>
    </location>
</feature>
<name>A0A7U6JFD3_CALEA</name>
<protein>
    <recommendedName>
        <fullName evidence="1">DUF2202 domain-containing protein</fullName>
    </recommendedName>
</protein>
<dbReference type="InterPro" id="IPR019243">
    <property type="entry name" value="DUF2202"/>
</dbReference>
<dbReference type="EMBL" id="AP012051">
    <property type="protein sequence ID" value="BAL80314.1"/>
    <property type="molecule type" value="Genomic_DNA"/>
</dbReference>
<keyword evidence="3" id="KW-1185">Reference proteome</keyword>
<evidence type="ECO:0000313" key="2">
    <source>
        <dbReference type="EMBL" id="BAL80314.1"/>
    </source>
</evidence>
<reference evidence="2 3" key="1">
    <citation type="submission" date="2011-01" db="EMBL/GenBank/DDBJ databases">
        <title>Whole genome sequence of Caldisericum exile AZM16c01.</title>
        <authorList>
            <person name="Narita-Yamada S."/>
            <person name="Kawakoshi A."/>
            <person name="Nakamura S."/>
            <person name="Sasagawa M."/>
            <person name="Fukada J."/>
            <person name="Sekine M."/>
            <person name="Kato Y."/>
            <person name="Fukai R."/>
            <person name="Sasaki K."/>
            <person name="Hanamaki A."/>
            <person name="Narita H."/>
            <person name="Konno Y."/>
            <person name="Mori K."/>
            <person name="Yamazaki S."/>
            <person name="Suzuki K."/>
            <person name="Fujita N."/>
        </authorList>
    </citation>
    <scope>NUCLEOTIDE SEQUENCE [LARGE SCALE GENOMIC DNA]</scope>
    <source>
        <strain evidence="3">DSM 21853 / NBRC 104410 / AZM16c01</strain>
    </source>
</reference>
<dbReference type="InterPro" id="IPR012347">
    <property type="entry name" value="Ferritin-like"/>
</dbReference>
<sequence length="59" mass="6342">MKTVYTNLMKGSENHLRAFVSQLSANGVKYAPVLLTTDEYNSIINGTTGKGKVSNQGGH</sequence>
<dbReference type="RefSeq" id="WP_014452721.1">
    <property type="nucleotide sequence ID" value="NC_017096.1"/>
</dbReference>
<organism evidence="2 3">
    <name type="scientific">Caldisericum exile (strain DSM 21853 / NBRC 104410 / AZM16c01)</name>
    <dbReference type="NCBI Taxonomy" id="511051"/>
    <lineage>
        <taxon>Bacteria</taxon>
        <taxon>Pseudomonadati</taxon>
        <taxon>Caldisericota/Cryosericota group</taxon>
        <taxon>Caldisericota</taxon>
        <taxon>Caldisericia</taxon>
        <taxon>Caldisericales</taxon>
        <taxon>Caldisericaceae</taxon>
        <taxon>Caldisericum</taxon>
    </lineage>
</organism>
<dbReference type="Pfam" id="PF09968">
    <property type="entry name" value="DUF2202"/>
    <property type="match status" value="1"/>
</dbReference>
<proteinExistence type="predicted"/>
<evidence type="ECO:0000259" key="1">
    <source>
        <dbReference type="Pfam" id="PF09968"/>
    </source>
</evidence>
<dbReference type="KEGG" id="cex:CSE_01880"/>
<accession>A0A7U6JFD3</accession>
<dbReference type="AlphaFoldDB" id="A0A7U6JFD3"/>
<gene>
    <name evidence="2" type="ordered locus">CSE_01880</name>
</gene>